<gene>
    <name evidence="2" type="primary">LOC108816718</name>
</gene>
<dbReference type="RefSeq" id="XP_018444787.1">
    <property type="nucleotide sequence ID" value="XM_018589285.2"/>
</dbReference>
<dbReference type="GeneID" id="108816718"/>
<protein>
    <submittedName>
        <fullName evidence="2">Calcium-transporting ATPase 8, plasma membrane-type-like</fullName>
    </submittedName>
</protein>
<dbReference type="AlphaFoldDB" id="A0A6J0K9X8"/>
<reference evidence="1" key="1">
    <citation type="journal article" date="2019" name="Database">
        <title>The radish genome database (RadishGD): an integrated information resource for radish genomics.</title>
        <authorList>
            <person name="Yu H.J."/>
            <person name="Baek S."/>
            <person name="Lee Y.J."/>
            <person name="Cho A."/>
            <person name="Mun J.H."/>
        </authorList>
    </citation>
    <scope>NUCLEOTIDE SEQUENCE [LARGE SCALE GENOMIC DNA]</scope>
    <source>
        <strain evidence="1">cv. WK10039</strain>
    </source>
</reference>
<evidence type="ECO:0000313" key="1">
    <source>
        <dbReference type="Proteomes" id="UP000504610"/>
    </source>
</evidence>
<proteinExistence type="predicted"/>
<organism evidence="1 2">
    <name type="scientific">Raphanus sativus</name>
    <name type="common">Radish</name>
    <name type="synonym">Raphanus raphanistrum var. sativus</name>
    <dbReference type="NCBI Taxonomy" id="3726"/>
    <lineage>
        <taxon>Eukaryota</taxon>
        <taxon>Viridiplantae</taxon>
        <taxon>Streptophyta</taxon>
        <taxon>Embryophyta</taxon>
        <taxon>Tracheophyta</taxon>
        <taxon>Spermatophyta</taxon>
        <taxon>Magnoliopsida</taxon>
        <taxon>eudicotyledons</taxon>
        <taxon>Gunneridae</taxon>
        <taxon>Pentapetalae</taxon>
        <taxon>rosids</taxon>
        <taxon>malvids</taxon>
        <taxon>Brassicales</taxon>
        <taxon>Brassicaceae</taxon>
        <taxon>Brassiceae</taxon>
        <taxon>Raphanus</taxon>
    </lineage>
</organism>
<dbReference type="OrthoDB" id="10501808at2759"/>
<evidence type="ECO:0000313" key="2">
    <source>
        <dbReference type="RefSeq" id="XP_018444787.1"/>
    </source>
</evidence>
<keyword evidence="1" id="KW-1185">Reference proteome</keyword>
<sequence length="100" mass="11243">MDPITLWTWKKTTNSRNKEKEQMLSHALLAANRFMDMGCEQGVENPKSSTTPTGDLRIGLEQLQLTLKVKNIASLQLYGEEQASAIASKQIHHSTQFITI</sequence>
<reference evidence="2" key="2">
    <citation type="submission" date="2025-08" db="UniProtKB">
        <authorList>
            <consortium name="RefSeq"/>
        </authorList>
    </citation>
    <scope>IDENTIFICATION</scope>
    <source>
        <tissue evidence="2">Leaf</tissue>
    </source>
</reference>
<accession>A0A6J0K9X8</accession>
<name>A0A6J0K9X8_RAPSA</name>
<dbReference type="Proteomes" id="UP000504610">
    <property type="component" value="Chromosome 7"/>
</dbReference>
<dbReference type="KEGG" id="rsz:108816718"/>